<reference evidence="1 2" key="1">
    <citation type="submission" date="2016-10" db="EMBL/GenBank/DDBJ databases">
        <authorList>
            <person name="de Groot N.N."/>
        </authorList>
    </citation>
    <scope>NUCLEOTIDE SEQUENCE [LARGE SCALE GENOMIC DNA]</scope>
    <source>
        <strain evidence="1 2">DSM 44778</strain>
    </source>
</reference>
<gene>
    <name evidence="1" type="ORF">SAMN05421852_104209</name>
</gene>
<evidence type="ECO:0000313" key="2">
    <source>
        <dbReference type="Proteomes" id="UP000199545"/>
    </source>
</evidence>
<proteinExistence type="predicted"/>
<keyword evidence="2" id="KW-1185">Reference proteome</keyword>
<sequence>MKHKGYLCESCGKLTAKYEARTFLEGKNLLLCAKCLTEIKSLLETQISKDYYNHSYQAKNSY</sequence>
<dbReference type="Proteomes" id="UP000199545">
    <property type="component" value="Unassembled WGS sequence"/>
</dbReference>
<dbReference type="AlphaFoldDB" id="A0A1I3NMY3"/>
<accession>A0A1I3NMY3</accession>
<evidence type="ECO:0000313" key="1">
    <source>
        <dbReference type="EMBL" id="SFJ10641.1"/>
    </source>
</evidence>
<organism evidence="1 2">
    <name type="scientific">Thermoflavimicrobium dichotomicum</name>
    <dbReference type="NCBI Taxonomy" id="46223"/>
    <lineage>
        <taxon>Bacteria</taxon>
        <taxon>Bacillati</taxon>
        <taxon>Bacillota</taxon>
        <taxon>Bacilli</taxon>
        <taxon>Bacillales</taxon>
        <taxon>Thermoactinomycetaceae</taxon>
        <taxon>Thermoflavimicrobium</taxon>
    </lineage>
</organism>
<protein>
    <submittedName>
        <fullName evidence="1">Uncharacterized protein</fullName>
    </submittedName>
</protein>
<dbReference type="EMBL" id="FORR01000004">
    <property type="protein sequence ID" value="SFJ10641.1"/>
    <property type="molecule type" value="Genomic_DNA"/>
</dbReference>
<name>A0A1I3NMY3_9BACL</name>